<evidence type="ECO:0000256" key="4">
    <source>
        <dbReference type="ARBA" id="ARBA00022741"/>
    </source>
</evidence>
<feature type="active site" description="Nucleophile; for glutaminase activity" evidence="7">
    <location>
        <position position="172"/>
    </location>
</feature>
<evidence type="ECO:0000256" key="8">
    <source>
        <dbReference type="PIRNR" id="PIRNR006630"/>
    </source>
</evidence>
<evidence type="ECO:0000313" key="11">
    <source>
        <dbReference type="EMBL" id="SHJ49369.1"/>
    </source>
</evidence>
<name>A0A1M6JRP7_9FIRM</name>
<dbReference type="UniPathway" id="UPA00253">
    <property type="reaction ID" value="UER00334"/>
</dbReference>
<dbReference type="GO" id="GO:0008795">
    <property type="term" value="F:NAD+ synthase activity"/>
    <property type="evidence" value="ECO:0007669"/>
    <property type="project" value="UniProtKB-UniRule"/>
</dbReference>
<accession>A0A1M6JRP7</accession>
<dbReference type="OrthoDB" id="9803818at2"/>
<keyword evidence="5 7" id="KW-0067">ATP-binding</keyword>
<evidence type="ECO:0000256" key="1">
    <source>
        <dbReference type="ARBA" id="ARBA00005188"/>
    </source>
</evidence>
<dbReference type="NCBIfam" id="TIGR00552">
    <property type="entry name" value="nadE"/>
    <property type="match status" value="1"/>
</dbReference>
<dbReference type="AlphaFoldDB" id="A0A1M6JRP7"/>
<evidence type="ECO:0000259" key="10">
    <source>
        <dbReference type="PROSITE" id="PS50263"/>
    </source>
</evidence>
<dbReference type="InterPro" id="IPR036526">
    <property type="entry name" value="C-N_Hydrolase_sf"/>
</dbReference>
<dbReference type="SUPFAM" id="SSF56317">
    <property type="entry name" value="Carbon-nitrogen hydrolase"/>
    <property type="match status" value="1"/>
</dbReference>
<feature type="active site" description="For glutaminase activity" evidence="7">
    <location>
        <position position="116"/>
    </location>
</feature>
<dbReference type="CDD" id="cd07570">
    <property type="entry name" value="GAT_Gln-NAD-synth"/>
    <property type="match status" value="1"/>
</dbReference>
<keyword evidence="3 7" id="KW-0436">Ligase</keyword>
<dbReference type="InterPro" id="IPR014445">
    <property type="entry name" value="Gln-dep_NAD_synthase"/>
</dbReference>
<feature type="active site" description="Proton acceptor; for glutaminase activity" evidence="7">
    <location>
        <position position="47"/>
    </location>
</feature>
<dbReference type="GO" id="GO:0009435">
    <property type="term" value="P:NAD+ biosynthetic process"/>
    <property type="evidence" value="ECO:0007669"/>
    <property type="project" value="UniProtKB-UniRule"/>
</dbReference>
<evidence type="ECO:0000256" key="6">
    <source>
        <dbReference type="ARBA" id="ARBA00023027"/>
    </source>
</evidence>
<comment type="similarity">
    <text evidence="9">Belongs to the NAD synthetase family.</text>
</comment>
<dbReference type="SUPFAM" id="SSF52402">
    <property type="entry name" value="Adenine nucleotide alpha hydrolases-like"/>
    <property type="match status" value="1"/>
</dbReference>
<dbReference type="CDD" id="cd00553">
    <property type="entry name" value="NAD_synthase"/>
    <property type="match status" value="1"/>
</dbReference>
<feature type="binding site" evidence="7">
    <location>
        <position position="205"/>
    </location>
    <ligand>
        <name>L-glutamine</name>
        <dbReference type="ChEBI" id="CHEBI:58359"/>
    </ligand>
</feature>
<dbReference type="HAMAP" id="MF_02090">
    <property type="entry name" value="NadE_glutamine_dep"/>
    <property type="match status" value="1"/>
</dbReference>
<dbReference type="GO" id="GO:0005737">
    <property type="term" value="C:cytoplasm"/>
    <property type="evidence" value="ECO:0007669"/>
    <property type="project" value="InterPro"/>
</dbReference>
<dbReference type="InterPro" id="IPR014729">
    <property type="entry name" value="Rossmann-like_a/b/a_fold"/>
</dbReference>
<dbReference type="GO" id="GO:0004359">
    <property type="term" value="F:glutaminase activity"/>
    <property type="evidence" value="ECO:0007669"/>
    <property type="project" value="InterPro"/>
</dbReference>
<dbReference type="Gene3D" id="1.10.10.1140">
    <property type="entry name" value="Glutamine-dependent NAD+ synthetase, C-terminal domain"/>
    <property type="match status" value="1"/>
</dbReference>
<feature type="binding site" evidence="7">
    <location>
        <position position="199"/>
    </location>
    <ligand>
        <name>L-glutamine</name>
        <dbReference type="ChEBI" id="CHEBI:58359"/>
    </ligand>
</feature>
<dbReference type="InterPro" id="IPR022310">
    <property type="entry name" value="NAD/GMP_synthase"/>
</dbReference>
<dbReference type="InterPro" id="IPR041856">
    <property type="entry name" value="NAD+_synth_C"/>
</dbReference>
<organism evidence="11 12">
    <name type="scientific">Thermoclostridium caenicola</name>
    <dbReference type="NCBI Taxonomy" id="659425"/>
    <lineage>
        <taxon>Bacteria</taxon>
        <taxon>Bacillati</taxon>
        <taxon>Bacillota</taxon>
        <taxon>Clostridia</taxon>
        <taxon>Eubacteriales</taxon>
        <taxon>Oscillospiraceae</taxon>
        <taxon>Thermoclostridium</taxon>
    </lineage>
</organism>
<comment type="catalytic activity">
    <reaction evidence="7 8">
        <text>deamido-NAD(+) + L-glutamine + ATP + H2O = L-glutamate + AMP + diphosphate + NAD(+) + H(+)</text>
        <dbReference type="Rhea" id="RHEA:24384"/>
        <dbReference type="ChEBI" id="CHEBI:15377"/>
        <dbReference type="ChEBI" id="CHEBI:15378"/>
        <dbReference type="ChEBI" id="CHEBI:29985"/>
        <dbReference type="ChEBI" id="CHEBI:30616"/>
        <dbReference type="ChEBI" id="CHEBI:33019"/>
        <dbReference type="ChEBI" id="CHEBI:57540"/>
        <dbReference type="ChEBI" id="CHEBI:58359"/>
        <dbReference type="ChEBI" id="CHEBI:58437"/>
        <dbReference type="ChEBI" id="CHEBI:456215"/>
        <dbReference type="EC" id="6.3.5.1"/>
    </reaction>
</comment>
<evidence type="ECO:0000256" key="3">
    <source>
        <dbReference type="ARBA" id="ARBA00022598"/>
    </source>
</evidence>
<feature type="binding site" evidence="7">
    <location>
        <begin position="476"/>
        <end position="479"/>
    </location>
    <ligand>
        <name>deamido-NAD(+)</name>
        <dbReference type="ChEBI" id="CHEBI:58437"/>
        <note>ligand shared between two neighboring subunits</note>
    </ligand>
</feature>
<dbReference type="EC" id="6.3.5.1" evidence="7 8"/>
<evidence type="ECO:0000256" key="7">
    <source>
        <dbReference type="HAMAP-Rule" id="MF_02090"/>
    </source>
</evidence>
<gene>
    <name evidence="7" type="primary">nadE</name>
    <name evidence="11" type="ORF">SAMN05444373_10616</name>
</gene>
<evidence type="ECO:0000256" key="2">
    <source>
        <dbReference type="ARBA" id="ARBA00007145"/>
    </source>
</evidence>
<feature type="domain" description="CN hydrolase" evidence="10">
    <location>
        <begin position="7"/>
        <end position="272"/>
    </location>
</feature>
<feature type="binding site" evidence="7">
    <location>
        <position position="442"/>
    </location>
    <ligand>
        <name>deamido-NAD(+)</name>
        <dbReference type="ChEBI" id="CHEBI:58437"/>
        <note>ligand shared between two neighboring subunits</note>
    </ligand>
</feature>
<dbReference type="NCBIfam" id="NF002730">
    <property type="entry name" value="PRK02628.1"/>
    <property type="match status" value="1"/>
</dbReference>
<dbReference type="Pfam" id="PF00795">
    <property type="entry name" value="CN_hydrolase"/>
    <property type="match status" value="1"/>
</dbReference>
<dbReference type="GO" id="GO:0005524">
    <property type="term" value="F:ATP binding"/>
    <property type="evidence" value="ECO:0007669"/>
    <property type="project" value="UniProtKB-UniRule"/>
</dbReference>
<dbReference type="RefSeq" id="WP_149679546.1">
    <property type="nucleotide sequence ID" value="NZ_FQZP01000061.1"/>
</dbReference>
<feature type="binding site" evidence="7">
    <location>
        <position position="604"/>
    </location>
    <ligand>
        <name>deamido-NAD(+)</name>
        <dbReference type="ChEBI" id="CHEBI:58437"/>
        <note>ligand shared between two neighboring subunits</note>
    </ligand>
</feature>
<sequence length="643" mass="71474">MDRYGFVRVAAASPEMRVGDCDFNKDRIIEMIRRAEAQQIEFLVFPELCITGYTCADIFRQTILQDSAVKALQEIAEKTRGSLMVVMVGLPLNVKGRLYNCAAVIQDGAVLGLVAKTYIPGYNEFVEHRWFSGAEELETPDIHIGGKAVPIGNDLLFVCEDNDNLGFGIEICEDLWVPVPPSGYLAQAGAVLIFNPSASNERVGKAAYRTSLVESQSARCVAGYVYASSNIGESTTDLVFGGHNIIAENGILAAQSERFLDSSELISYDIDVIGLLSYRASLGTYRAGRNASRYRRIAFKANPVRRDTLQRRIERHPFVPSDRSQRDERCREVLSIQTSGLMTRIRRTGLSRPVIGVSGGLDSTLALIVTVRAMQRLGLPASQIIAVTMPGFGTTGRTYNNAVQLIKGVGAELREINIREACLQHFKDIGHDPDIHDTTYENVQARERTQILMDLANKHNGLVVGTGDMSELALGWCTYNGDHMCMYAVNAGVPKTLIRYILQWYAENEADEAIRGILLDIIDTPISPELLPPSGSGTIEQKTEELLGPYEAHDFFLYHVVRWGAPPAKVLRLAEQAFSGTYSREQLLAWLKVFYKRFFSQQFKRSCLPDGPKVGSISLSPRGDWRMPSDMSPTLWLKELEEL</sequence>
<comment type="pathway">
    <text evidence="1 7 8">Cofactor biosynthesis; NAD(+) biosynthesis; NAD(+) from deamido-NAD(+) (L-Gln route): step 1/1.</text>
</comment>
<keyword evidence="6 7" id="KW-0520">NAD</keyword>
<dbReference type="Gene3D" id="3.40.50.620">
    <property type="entry name" value="HUPs"/>
    <property type="match status" value="1"/>
</dbReference>
<dbReference type="EMBL" id="FQZP01000061">
    <property type="protein sequence ID" value="SHJ49369.1"/>
    <property type="molecule type" value="Genomic_DNA"/>
</dbReference>
<feature type="binding site" evidence="7">
    <location>
        <begin position="356"/>
        <end position="363"/>
    </location>
    <ligand>
        <name>ATP</name>
        <dbReference type="ChEBI" id="CHEBI:30616"/>
    </ligand>
</feature>
<evidence type="ECO:0000313" key="12">
    <source>
        <dbReference type="Proteomes" id="UP000324781"/>
    </source>
</evidence>
<dbReference type="InterPro" id="IPR003010">
    <property type="entry name" value="C-N_Hydrolase"/>
</dbReference>
<comment type="function">
    <text evidence="7">Catalyzes the ATP-dependent amidation of deamido-NAD to form NAD. Uses L-glutamine as a nitrogen source.</text>
</comment>
<feature type="binding site" evidence="7">
    <location>
        <position position="122"/>
    </location>
    <ligand>
        <name>L-glutamine</name>
        <dbReference type="ChEBI" id="CHEBI:58359"/>
    </ligand>
</feature>
<evidence type="ECO:0000256" key="5">
    <source>
        <dbReference type="ARBA" id="ARBA00022840"/>
    </source>
</evidence>
<dbReference type="PANTHER" id="PTHR23090">
    <property type="entry name" value="NH 3 /GLUTAMINE-DEPENDENT NAD + SYNTHETASE"/>
    <property type="match status" value="1"/>
</dbReference>
<feature type="binding site" evidence="7">
    <location>
        <position position="466"/>
    </location>
    <ligand>
        <name>ATP</name>
        <dbReference type="ChEBI" id="CHEBI:30616"/>
    </ligand>
</feature>
<keyword evidence="12" id="KW-1185">Reference proteome</keyword>
<dbReference type="PIRSF" id="PIRSF006630">
    <property type="entry name" value="NADS_GAT"/>
    <property type="match status" value="1"/>
</dbReference>
<reference evidence="11 12" key="1">
    <citation type="submission" date="2016-11" db="EMBL/GenBank/DDBJ databases">
        <authorList>
            <person name="Varghese N."/>
            <person name="Submissions S."/>
        </authorList>
    </citation>
    <scope>NUCLEOTIDE SEQUENCE [LARGE SCALE GENOMIC DNA]</scope>
    <source>
        <strain evidence="11 12">DSM 19027</strain>
    </source>
</reference>
<feature type="binding site" evidence="7">
    <location>
        <position position="471"/>
    </location>
    <ligand>
        <name>deamido-NAD(+)</name>
        <dbReference type="ChEBI" id="CHEBI:58437"/>
        <note>ligand shared between two neighboring subunits</note>
    </ligand>
</feature>
<dbReference type="Pfam" id="PF02540">
    <property type="entry name" value="NAD_synthase"/>
    <property type="match status" value="1"/>
</dbReference>
<keyword evidence="4 7" id="KW-0547">Nucleotide-binding</keyword>
<proteinExistence type="inferred from homology"/>
<dbReference type="PANTHER" id="PTHR23090:SF9">
    <property type="entry name" value="GLUTAMINE-DEPENDENT NAD(+) SYNTHETASE"/>
    <property type="match status" value="1"/>
</dbReference>
<dbReference type="InterPro" id="IPR003694">
    <property type="entry name" value="NAD_synthase"/>
</dbReference>
<dbReference type="GO" id="GO:0003952">
    <property type="term" value="F:NAD+ synthase (glutamine-hydrolyzing) activity"/>
    <property type="evidence" value="ECO:0007669"/>
    <property type="project" value="UniProtKB-UniRule"/>
</dbReference>
<dbReference type="Proteomes" id="UP000324781">
    <property type="component" value="Unassembled WGS sequence"/>
</dbReference>
<dbReference type="Gene3D" id="3.60.110.10">
    <property type="entry name" value="Carbon-nitrogen hydrolase"/>
    <property type="match status" value="1"/>
</dbReference>
<protein>
    <recommendedName>
        <fullName evidence="7 8">Glutamine-dependent NAD(+) synthetase</fullName>
        <ecNumber evidence="7 8">6.3.5.1</ecNumber>
    </recommendedName>
    <alternativeName>
        <fullName evidence="7 8">NAD(+) synthase [glutamine-hydrolyzing]</fullName>
    </alternativeName>
</protein>
<dbReference type="PROSITE" id="PS50263">
    <property type="entry name" value="CN_HYDROLASE"/>
    <property type="match status" value="1"/>
</dbReference>
<evidence type="ECO:0000256" key="9">
    <source>
        <dbReference type="RuleBase" id="RU003811"/>
    </source>
</evidence>
<comment type="similarity">
    <text evidence="2 7 8">In the C-terminal section; belongs to the NAD synthetase family.</text>
</comment>